<proteinExistence type="predicted"/>
<feature type="domain" description="HTH cro/C1-type" evidence="2">
    <location>
        <begin position="11"/>
        <end position="65"/>
    </location>
</feature>
<dbReference type="REBASE" id="177928">
    <property type="entry name" value="C.FsuDD5bORF9090P"/>
</dbReference>
<reference evidence="3 4" key="1">
    <citation type="submission" date="2016-06" db="EMBL/GenBank/DDBJ databases">
        <title>Draft genome sequence of Flavobacterium succinicans strain DD5b.</title>
        <authorList>
            <person name="Poehlein A."/>
            <person name="Daniel R."/>
            <person name="Simeonova D.D."/>
        </authorList>
    </citation>
    <scope>NUCLEOTIDE SEQUENCE [LARGE SCALE GENOMIC DNA]</scope>
    <source>
        <strain evidence="3 4">DD5b</strain>
    </source>
</reference>
<comment type="caution">
    <text evidence="3">The sequence shown here is derived from an EMBL/GenBank/DDBJ whole genome shotgun (WGS) entry which is preliminary data.</text>
</comment>
<dbReference type="EMBL" id="JMTM01000017">
    <property type="protein sequence ID" value="OAZ05057.1"/>
    <property type="molecule type" value="Genomic_DNA"/>
</dbReference>
<dbReference type="GO" id="GO:0003700">
    <property type="term" value="F:DNA-binding transcription factor activity"/>
    <property type="evidence" value="ECO:0007669"/>
    <property type="project" value="TreeGrafter"/>
</dbReference>
<dbReference type="Gene3D" id="1.10.260.40">
    <property type="entry name" value="lambda repressor-like DNA-binding domains"/>
    <property type="match status" value="1"/>
</dbReference>
<evidence type="ECO:0000313" key="4">
    <source>
        <dbReference type="Proteomes" id="UP000093807"/>
    </source>
</evidence>
<dbReference type="PROSITE" id="PS50943">
    <property type="entry name" value="HTH_CROC1"/>
    <property type="match status" value="1"/>
</dbReference>
<dbReference type="InterPro" id="IPR010982">
    <property type="entry name" value="Lambda_DNA-bd_dom_sf"/>
</dbReference>
<sequence length="73" mass="8529">MNIKEKIGDKVKILRLEKDITIEYLANISDVDRNYISDIEKGKRNVSVEILEKIVVALETDLATFFNDKKFKR</sequence>
<name>A0A199XUG1_9FLAO</name>
<gene>
    <name evidence="3" type="ORF">FLB_09080</name>
</gene>
<dbReference type="PANTHER" id="PTHR46797:SF1">
    <property type="entry name" value="METHYLPHOSPHONATE SYNTHASE"/>
    <property type="match status" value="1"/>
</dbReference>
<protein>
    <submittedName>
        <fullName evidence="3">Anaerobic benzoate catabolism transcriptional regulator</fullName>
    </submittedName>
</protein>
<dbReference type="AlphaFoldDB" id="A0A199XUG1"/>
<dbReference type="Proteomes" id="UP000093807">
    <property type="component" value="Unassembled WGS sequence"/>
</dbReference>
<organism evidence="3 4">
    <name type="scientific">Flavobacterium succinicans</name>
    <dbReference type="NCBI Taxonomy" id="29536"/>
    <lineage>
        <taxon>Bacteria</taxon>
        <taxon>Pseudomonadati</taxon>
        <taxon>Bacteroidota</taxon>
        <taxon>Flavobacteriia</taxon>
        <taxon>Flavobacteriales</taxon>
        <taxon>Flavobacteriaceae</taxon>
        <taxon>Flavobacterium</taxon>
    </lineage>
</organism>
<evidence type="ECO:0000313" key="3">
    <source>
        <dbReference type="EMBL" id="OAZ05057.1"/>
    </source>
</evidence>
<dbReference type="OrthoDB" id="9814553at2"/>
<evidence type="ECO:0000259" key="2">
    <source>
        <dbReference type="PROSITE" id="PS50943"/>
    </source>
</evidence>
<dbReference type="PANTHER" id="PTHR46797">
    <property type="entry name" value="HTH-TYPE TRANSCRIPTIONAL REGULATOR"/>
    <property type="match status" value="1"/>
</dbReference>
<keyword evidence="4" id="KW-1185">Reference proteome</keyword>
<dbReference type="SUPFAM" id="SSF47413">
    <property type="entry name" value="lambda repressor-like DNA-binding domains"/>
    <property type="match status" value="1"/>
</dbReference>
<dbReference type="CDD" id="cd00093">
    <property type="entry name" value="HTH_XRE"/>
    <property type="match status" value="1"/>
</dbReference>
<dbReference type="GO" id="GO:0005829">
    <property type="term" value="C:cytosol"/>
    <property type="evidence" value="ECO:0007669"/>
    <property type="project" value="TreeGrafter"/>
</dbReference>
<dbReference type="InterPro" id="IPR001387">
    <property type="entry name" value="Cro/C1-type_HTH"/>
</dbReference>
<dbReference type="SMART" id="SM00530">
    <property type="entry name" value="HTH_XRE"/>
    <property type="match status" value="1"/>
</dbReference>
<dbReference type="InterPro" id="IPR050807">
    <property type="entry name" value="TransReg_Diox_bact_type"/>
</dbReference>
<dbReference type="PATRIC" id="fig|29536.5.peg.933"/>
<dbReference type="RefSeq" id="WP_064714879.1">
    <property type="nucleotide sequence ID" value="NZ_JMTM01000017.1"/>
</dbReference>
<keyword evidence="1" id="KW-0238">DNA-binding</keyword>
<dbReference type="GO" id="GO:0003677">
    <property type="term" value="F:DNA binding"/>
    <property type="evidence" value="ECO:0007669"/>
    <property type="project" value="UniProtKB-KW"/>
</dbReference>
<accession>A0A199XUG1</accession>
<dbReference type="Pfam" id="PF01381">
    <property type="entry name" value="HTH_3"/>
    <property type="match status" value="1"/>
</dbReference>
<evidence type="ECO:0000256" key="1">
    <source>
        <dbReference type="ARBA" id="ARBA00023125"/>
    </source>
</evidence>